<evidence type="ECO:0000256" key="1">
    <source>
        <dbReference type="ARBA" id="ARBA00023015"/>
    </source>
</evidence>
<evidence type="ECO:0000256" key="2">
    <source>
        <dbReference type="ARBA" id="ARBA00023125"/>
    </source>
</evidence>
<gene>
    <name evidence="6" type="ORF">CFOL_v3_00841</name>
</gene>
<keyword evidence="1" id="KW-0805">Transcription regulation</keyword>
<evidence type="ECO:0000256" key="3">
    <source>
        <dbReference type="ARBA" id="ARBA00023163"/>
    </source>
</evidence>
<name>A0A1Q3AP27_CEPFO</name>
<dbReference type="PANTHER" id="PTHR31719">
    <property type="entry name" value="NAC TRANSCRIPTION FACTOR 56"/>
    <property type="match status" value="1"/>
</dbReference>
<dbReference type="Gene3D" id="2.170.150.80">
    <property type="entry name" value="NAC domain"/>
    <property type="match status" value="1"/>
</dbReference>
<accession>A0A1Q3AP27</accession>
<organism evidence="6 7">
    <name type="scientific">Cephalotus follicularis</name>
    <name type="common">Albany pitcher plant</name>
    <dbReference type="NCBI Taxonomy" id="3775"/>
    <lineage>
        <taxon>Eukaryota</taxon>
        <taxon>Viridiplantae</taxon>
        <taxon>Streptophyta</taxon>
        <taxon>Embryophyta</taxon>
        <taxon>Tracheophyta</taxon>
        <taxon>Spermatophyta</taxon>
        <taxon>Magnoliopsida</taxon>
        <taxon>eudicotyledons</taxon>
        <taxon>Gunneridae</taxon>
        <taxon>Pentapetalae</taxon>
        <taxon>rosids</taxon>
        <taxon>fabids</taxon>
        <taxon>Oxalidales</taxon>
        <taxon>Cephalotaceae</taxon>
        <taxon>Cephalotus</taxon>
    </lineage>
</organism>
<dbReference type="Proteomes" id="UP000187406">
    <property type="component" value="Unassembled WGS sequence"/>
</dbReference>
<evidence type="ECO:0000259" key="5">
    <source>
        <dbReference type="PROSITE" id="PS51005"/>
    </source>
</evidence>
<evidence type="ECO:0000313" key="7">
    <source>
        <dbReference type="Proteomes" id="UP000187406"/>
    </source>
</evidence>
<dbReference type="GO" id="GO:0006355">
    <property type="term" value="P:regulation of DNA-templated transcription"/>
    <property type="evidence" value="ECO:0007669"/>
    <property type="project" value="InterPro"/>
</dbReference>
<keyword evidence="7" id="KW-1185">Reference proteome</keyword>
<dbReference type="GO" id="GO:0003677">
    <property type="term" value="F:DNA binding"/>
    <property type="evidence" value="ECO:0007669"/>
    <property type="project" value="UniProtKB-KW"/>
</dbReference>
<feature type="non-terminal residue" evidence="6">
    <location>
        <position position="1"/>
    </location>
</feature>
<dbReference type="InterPro" id="IPR036093">
    <property type="entry name" value="NAC_dom_sf"/>
</dbReference>
<dbReference type="PROSITE" id="PS51005">
    <property type="entry name" value="NAC"/>
    <property type="match status" value="1"/>
</dbReference>
<dbReference type="InParanoid" id="A0A1Q3AP27"/>
<dbReference type="OrthoDB" id="1604908at2759"/>
<comment type="caution">
    <text evidence="6">The sequence shown here is derived from an EMBL/GenBank/DDBJ whole genome shotgun (WGS) entry which is preliminary data.</text>
</comment>
<feature type="non-terminal residue" evidence="6">
    <location>
        <position position="178"/>
    </location>
</feature>
<reference evidence="7" key="1">
    <citation type="submission" date="2016-04" db="EMBL/GenBank/DDBJ databases">
        <title>Cephalotus genome sequencing.</title>
        <authorList>
            <person name="Fukushima K."/>
            <person name="Hasebe M."/>
            <person name="Fang X."/>
        </authorList>
    </citation>
    <scope>NUCLEOTIDE SEQUENCE [LARGE SCALE GENOMIC DNA]</scope>
    <source>
        <strain evidence="7">cv. St1</strain>
    </source>
</reference>
<dbReference type="SUPFAM" id="SSF101941">
    <property type="entry name" value="NAC domain"/>
    <property type="match status" value="1"/>
</dbReference>
<protein>
    <submittedName>
        <fullName evidence="6">NAM domain-containing protein</fullName>
    </submittedName>
</protein>
<keyword evidence="4" id="KW-0539">Nucleus</keyword>
<evidence type="ECO:0000313" key="6">
    <source>
        <dbReference type="EMBL" id="GAV57303.1"/>
    </source>
</evidence>
<dbReference type="AlphaFoldDB" id="A0A1Q3AP27"/>
<keyword evidence="2" id="KW-0238">DNA-binding</keyword>
<sequence length="178" mass="21078">SFPKGVRFQPSDEELIVHYLKKKISGKQLPPNRIHEVNLYEYSLKVLTEIYKLLPGRKTEWYFLTSRKKKYPNGKRPNRRASNGYWKAIGIDKDIKNGNQIIGHKRSLDFNEGKHLCGKRTEWKMHEYRLDENSLPPTSQRSRDSVQLDDWVLCKIYKKGDKKKNDNNEDAENQNNEE</sequence>
<dbReference type="EMBL" id="BDDD01000027">
    <property type="protein sequence ID" value="GAV57303.1"/>
    <property type="molecule type" value="Genomic_DNA"/>
</dbReference>
<proteinExistence type="predicted"/>
<dbReference type="Pfam" id="PF02365">
    <property type="entry name" value="NAM"/>
    <property type="match status" value="1"/>
</dbReference>
<evidence type="ECO:0000256" key="4">
    <source>
        <dbReference type="ARBA" id="ARBA00023242"/>
    </source>
</evidence>
<dbReference type="PANTHER" id="PTHR31719:SF94">
    <property type="entry name" value="PROTEIN ATAF2"/>
    <property type="match status" value="1"/>
</dbReference>
<feature type="domain" description="NAC" evidence="5">
    <location>
        <begin position="2"/>
        <end position="159"/>
    </location>
</feature>
<dbReference type="InterPro" id="IPR003441">
    <property type="entry name" value="NAC-dom"/>
</dbReference>
<dbReference type="STRING" id="3775.A0A1Q3AP27"/>
<keyword evidence="3" id="KW-0804">Transcription</keyword>